<organism evidence="4">
    <name type="scientific">Coccolithus braarudii</name>
    <dbReference type="NCBI Taxonomy" id="221442"/>
    <lineage>
        <taxon>Eukaryota</taxon>
        <taxon>Haptista</taxon>
        <taxon>Haptophyta</taxon>
        <taxon>Prymnesiophyceae</taxon>
        <taxon>Coccolithales</taxon>
        <taxon>Coccolithaceae</taxon>
        <taxon>Coccolithus</taxon>
    </lineage>
</organism>
<keyword evidence="3" id="KW-0653">Protein transport</keyword>
<dbReference type="GO" id="GO:0005085">
    <property type="term" value="F:guanyl-nucleotide exchange factor activity"/>
    <property type="evidence" value="ECO:0007669"/>
    <property type="project" value="UniProtKB-KW"/>
</dbReference>
<dbReference type="AlphaFoldDB" id="A0A7S0LSU6"/>
<dbReference type="GO" id="GO:0016020">
    <property type="term" value="C:membrane"/>
    <property type="evidence" value="ECO:0007669"/>
    <property type="project" value="TreeGrafter"/>
</dbReference>
<dbReference type="PROSITE" id="PS51796">
    <property type="entry name" value="MSS4"/>
    <property type="match status" value="1"/>
</dbReference>
<dbReference type="GO" id="GO:0007264">
    <property type="term" value="P:small GTPase-mediated signal transduction"/>
    <property type="evidence" value="ECO:0007669"/>
    <property type="project" value="InterPro"/>
</dbReference>
<dbReference type="GO" id="GO:0008270">
    <property type="term" value="F:zinc ion binding"/>
    <property type="evidence" value="ECO:0007669"/>
    <property type="project" value="TreeGrafter"/>
</dbReference>
<dbReference type="InterPro" id="IPR007515">
    <property type="entry name" value="Mss4"/>
</dbReference>
<dbReference type="Gene3D" id="2.170.150.10">
    <property type="entry name" value="Metal Binding Protein, Guanine Nucleotide Exchange Factor, Chain A"/>
    <property type="match status" value="1"/>
</dbReference>
<gene>
    <name evidence="4" type="ORF">CPEL01642_LOCUS24614</name>
</gene>
<dbReference type="PANTHER" id="PTHR13276:SF0">
    <property type="entry name" value="GUANINE NUCLEOTIDE EXCHANGE FACTOR MSS4"/>
    <property type="match status" value="1"/>
</dbReference>
<dbReference type="InterPro" id="IPR011057">
    <property type="entry name" value="Mss4-like_sf"/>
</dbReference>
<dbReference type="GO" id="GO:0006892">
    <property type="term" value="P:post-Golgi vesicle-mediated transport"/>
    <property type="evidence" value="ECO:0007669"/>
    <property type="project" value="TreeGrafter"/>
</dbReference>
<dbReference type="SUPFAM" id="SSF51316">
    <property type="entry name" value="Mss4-like"/>
    <property type="match status" value="1"/>
</dbReference>
<keyword evidence="1" id="KW-0813">Transport</keyword>
<dbReference type="GO" id="GO:0005829">
    <property type="term" value="C:cytosol"/>
    <property type="evidence" value="ECO:0007669"/>
    <property type="project" value="TreeGrafter"/>
</dbReference>
<evidence type="ECO:0000256" key="2">
    <source>
        <dbReference type="ARBA" id="ARBA00022658"/>
    </source>
</evidence>
<proteinExistence type="predicted"/>
<dbReference type="EMBL" id="HBEY01051201">
    <property type="protein sequence ID" value="CAD8621231.1"/>
    <property type="molecule type" value="Transcribed_RNA"/>
</dbReference>
<accession>A0A7S0LSU6</accession>
<evidence type="ECO:0000256" key="1">
    <source>
        <dbReference type="ARBA" id="ARBA00022448"/>
    </source>
</evidence>
<dbReference type="PANTHER" id="PTHR13276">
    <property type="entry name" value="GUANINE NUCLEOTIDE EXCHANGE FACTOR MSS4"/>
    <property type="match status" value="1"/>
</dbReference>
<name>A0A7S0LSU6_9EUKA</name>
<reference evidence="4" key="1">
    <citation type="submission" date="2021-01" db="EMBL/GenBank/DDBJ databases">
        <authorList>
            <person name="Corre E."/>
            <person name="Pelletier E."/>
            <person name="Niang G."/>
            <person name="Scheremetjew M."/>
            <person name="Finn R."/>
            <person name="Kale V."/>
            <person name="Holt S."/>
            <person name="Cochrane G."/>
            <person name="Meng A."/>
            <person name="Brown T."/>
            <person name="Cohen L."/>
        </authorList>
    </citation>
    <scope>NUCLEOTIDE SEQUENCE</scope>
    <source>
        <strain evidence="4">PLY182g</strain>
    </source>
</reference>
<dbReference type="Pfam" id="PF04421">
    <property type="entry name" value="Mss4"/>
    <property type="match status" value="1"/>
</dbReference>
<evidence type="ECO:0000313" key="4">
    <source>
        <dbReference type="EMBL" id="CAD8621231.1"/>
    </source>
</evidence>
<dbReference type="InterPro" id="IPR011323">
    <property type="entry name" value="Mss4/transl-control_tumour"/>
</dbReference>
<keyword evidence="2" id="KW-0344">Guanine-nucleotide releasing factor</keyword>
<dbReference type="GO" id="GO:0015031">
    <property type="term" value="P:protein transport"/>
    <property type="evidence" value="ECO:0007669"/>
    <property type="project" value="UniProtKB-KW"/>
</dbReference>
<sequence length="232" mass="25109">MADGSGELREGSIARVEGLAKRTDLNGLKVVLLRWHGDVERWATRCEATGEIVRVRPTNLIWESEAPAAEVKEASDACGSGETLQSLGVPLSAVLPGTRSIDIAGATHGESESDYKALLDADGINAFAMQCRFCGCSVLPKGKVKFVDTQVDLPPLPSKDKKAASIGGGVPMESVSGFWHVKDKFDFDNMGVTRPIEGGLRYIICAECDIGPIGWFRDETSMHVALERVRYR</sequence>
<evidence type="ECO:0000256" key="3">
    <source>
        <dbReference type="ARBA" id="ARBA00022927"/>
    </source>
</evidence>
<protein>
    <recommendedName>
        <fullName evidence="5">Mss4-like protein</fullName>
    </recommendedName>
</protein>
<evidence type="ECO:0008006" key="5">
    <source>
        <dbReference type="Google" id="ProtNLM"/>
    </source>
</evidence>